<feature type="signal peptide" evidence="1">
    <location>
        <begin position="1"/>
        <end position="19"/>
    </location>
</feature>
<evidence type="ECO:0000313" key="2">
    <source>
        <dbReference type="EMBL" id="NCD70451.1"/>
    </source>
</evidence>
<protein>
    <submittedName>
        <fullName evidence="2">DUF4292 domain-containing protein</fullName>
    </submittedName>
</protein>
<feature type="chain" id="PRO_5038076012" evidence="1">
    <location>
        <begin position="20"/>
        <end position="267"/>
    </location>
</feature>
<dbReference type="Pfam" id="PF14125">
    <property type="entry name" value="DUF4292"/>
    <property type="match status" value="1"/>
</dbReference>
<name>A0A966DUH5_9SPHI</name>
<reference evidence="2" key="1">
    <citation type="submission" date="2020-01" db="EMBL/GenBank/DDBJ databases">
        <authorList>
            <person name="Seo Y.L."/>
        </authorList>
    </citation>
    <scope>NUCLEOTIDE SEQUENCE</scope>
    <source>
        <strain evidence="2">R11</strain>
    </source>
</reference>
<dbReference type="Gene3D" id="2.50.20.10">
    <property type="entry name" value="Lipoprotein localisation LolA/LolB/LppX"/>
    <property type="match status" value="1"/>
</dbReference>
<dbReference type="PROSITE" id="PS51257">
    <property type="entry name" value="PROKAR_LIPOPROTEIN"/>
    <property type="match status" value="1"/>
</dbReference>
<dbReference type="EMBL" id="WWEO01000043">
    <property type="protein sequence ID" value="NCD70451.1"/>
    <property type="molecule type" value="Genomic_DNA"/>
</dbReference>
<accession>A0A966DUH5</accession>
<evidence type="ECO:0000313" key="3">
    <source>
        <dbReference type="Proteomes" id="UP000638732"/>
    </source>
</evidence>
<dbReference type="RefSeq" id="WP_166586429.1">
    <property type="nucleotide sequence ID" value="NZ_WWEO01000043.1"/>
</dbReference>
<dbReference type="AlphaFoldDB" id="A0A966DUH5"/>
<reference evidence="2" key="2">
    <citation type="submission" date="2020-10" db="EMBL/GenBank/DDBJ databases">
        <title>Mucilaginibacter sp. nov., isolated from soil.</title>
        <authorList>
            <person name="Jeon C.O."/>
        </authorList>
    </citation>
    <scope>NUCLEOTIDE SEQUENCE</scope>
    <source>
        <strain evidence="2">R11</strain>
    </source>
</reference>
<organism evidence="2 3">
    <name type="scientific">Mucilaginibacter agri</name>
    <dbReference type="NCBI Taxonomy" id="2695265"/>
    <lineage>
        <taxon>Bacteria</taxon>
        <taxon>Pseudomonadati</taxon>
        <taxon>Bacteroidota</taxon>
        <taxon>Sphingobacteriia</taxon>
        <taxon>Sphingobacteriales</taxon>
        <taxon>Sphingobacteriaceae</taxon>
        <taxon>Mucilaginibacter</taxon>
    </lineage>
</organism>
<dbReference type="Proteomes" id="UP000638732">
    <property type="component" value="Unassembled WGS sequence"/>
</dbReference>
<proteinExistence type="predicted"/>
<keyword evidence="3" id="KW-1185">Reference proteome</keyword>
<comment type="caution">
    <text evidence="2">The sequence shown here is derived from an EMBL/GenBank/DDBJ whole genome shotgun (WGS) entry which is preliminary data.</text>
</comment>
<dbReference type="InterPro" id="IPR025634">
    <property type="entry name" value="DUF4292"/>
</dbReference>
<sequence>MRRNISNSLLLLSSLIIMASCHSKKQLVTRNAVDSSNASHADNAASAAKKKLAAIRAQQVNFNTFAGKAKTKLNINGNSNDVTLNIRILKDQKIWVSITAIAGIEVARALITPDSIQVMNRLQSVYIKKPFSYIYKYASQQINYKTVESLLVGNAIPELLNDNGTLQPSNGNVIINGTLQDLIYQLTVGPDLKVSSTTLNNNQEEQSLNINYSNFIQATNRVIPSQISFNSKVKEKNIEANLNYSKAEFDQPLEFPFSVPKRFSEVD</sequence>
<evidence type="ECO:0000256" key="1">
    <source>
        <dbReference type="SAM" id="SignalP"/>
    </source>
</evidence>
<gene>
    <name evidence="2" type="ORF">GSY63_13865</name>
</gene>
<keyword evidence="1" id="KW-0732">Signal</keyword>